<feature type="binding site" evidence="5">
    <location>
        <position position="898"/>
    </location>
    <ligand>
        <name>AMP</name>
        <dbReference type="ChEBI" id="CHEBI:456215"/>
    </ligand>
</feature>
<feature type="binding site" evidence="6">
    <location>
        <position position="728"/>
    </location>
    <ligand>
        <name>Zn(2+)</name>
        <dbReference type="ChEBI" id="CHEBI:29105"/>
        <label>1</label>
    </ligand>
</feature>
<evidence type="ECO:0000256" key="3">
    <source>
        <dbReference type="ARBA" id="ARBA00022801"/>
    </source>
</evidence>
<dbReference type="CDD" id="cd00077">
    <property type="entry name" value="HDc"/>
    <property type="match status" value="1"/>
</dbReference>
<keyword evidence="3 7" id="KW-0378">Hydrolase</keyword>
<dbReference type="PROSITE" id="PS51845">
    <property type="entry name" value="PDEASE_I_2"/>
    <property type="match status" value="1"/>
</dbReference>
<dbReference type="InterPro" id="IPR023088">
    <property type="entry name" value="PDEase"/>
</dbReference>
<feature type="region of interest" description="Disordered" evidence="8">
    <location>
        <begin position="580"/>
        <end position="620"/>
    </location>
</feature>
<comment type="similarity">
    <text evidence="7">Belongs to the cyclic nucleotide phosphodiesterase family.</text>
</comment>
<evidence type="ECO:0000259" key="9">
    <source>
        <dbReference type="PROSITE" id="PS51845"/>
    </source>
</evidence>
<organism evidence="10 11">
    <name type="scientific">Aphanomyces euteiches</name>
    <dbReference type="NCBI Taxonomy" id="100861"/>
    <lineage>
        <taxon>Eukaryota</taxon>
        <taxon>Sar</taxon>
        <taxon>Stramenopiles</taxon>
        <taxon>Oomycota</taxon>
        <taxon>Saprolegniomycetes</taxon>
        <taxon>Saprolegniales</taxon>
        <taxon>Verrucalvaceae</taxon>
        <taxon>Aphanomyces</taxon>
    </lineage>
</organism>
<dbReference type="InterPro" id="IPR036971">
    <property type="entry name" value="PDEase_catalytic_dom_sf"/>
</dbReference>
<dbReference type="SUPFAM" id="SSF109604">
    <property type="entry name" value="HD-domain/PDEase-like"/>
    <property type="match status" value="1"/>
</dbReference>
<feature type="binding site" evidence="6">
    <location>
        <position position="692"/>
    </location>
    <ligand>
        <name>Zn(2+)</name>
        <dbReference type="ChEBI" id="CHEBI:29105"/>
        <label>1</label>
    </ligand>
</feature>
<dbReference type="Gene3D" id="3.30.450.40">
    <property type="match status" value="2"/>
</dbReference>
<keyword evidence="2 6" id="KW-0479">Metal-binding</keyword>
<evidence type="ECO:0000256" key="6">
    <source>
        <dbReference type="PIRSR" id="PIRSR623088-3"/>
    </source>
</evidence>
<dbReference type="PANTHER" id="PTHR11347">
    <property type="entry name" value="CYCLIC NUCLEOTIDE PHOSPHODIESTERASE"/>
    <property type="match status" value="1"/>
</dbReference>
<feature type="binding site" evidence="6">
    <location>
        <position position="729"/>
    </location>
    <ligand>
        <name>Zn(2+)</name>
        <dbReference type="ChEBI" id="CHEBI:29105"/>
        <label>2</label>
    </ligand>
</feature>
<feature type="binding site" evidence="6">
    <location>
        <position position="845"/>
    </location>
    <ligand>
        <name>Zn(2+)</name>
        <dbReference type="ChEBI" id="CHEBI:29105"/>
        <label>1</label>
    </ligand>
</feature>
<feature type="active site" description="Proton donor" evidence="4">
    <location>
        <position position="688"/>
    </location>
</feature>
<proteinExistence type="inferred from homology"/>
<gene>
    <name evidence="10" type="ORF">Ae201684_010994</name>
</gene>
<feature type="binding site" evidence="6">
    <location>
        <position position="729"/>
    </location>
    <ligand>
        <name>Zn(2+)</name>
        <dbReference type="ChEBI" id="CHEBI:29105"/>
        <label>1</label>
    </ligand>
</feature>
<dbReference type="SUPFAM" id="SSF55781">
    <property type="entry name" value="GAF domain-like"/>
    <property type="match status" value="2"/>
</dbReference>
<dbReference type="Proteomes" id="UP000481153">
    <property type="component" value="Unassembled WGS sequence"/>
</dbReference>
<keyword evidence="1" id="KW-0140">cGMP</keyword>
<feature type="compositionally biased region" description="Polar residues" evidence="8">
    <location>
        <begin position="593"/>
        <end position="602"/>
    </location>
</feature>
<evidence type="ECO:0000256" key="4">
    <source>
        <dbReference type="PIRSR" id="PIRSR623088-1"/>
    </source>
</evidence>
<dbReference type="VEuPathDB" id="FungiDB:AeMF1_011938"/>
<sequence length="1075" mass="118260">MQPLGGKATRLPFLKAPAATASATTTTTTSIIVEPAVPGRSVDLTPRPPPPKDKAETPTINCSHAKVHLTRLAHRVDEPPLAVEATRLTTDDLLKISCSASMPPLDTINQKASMGRFDLEQRLKRLELDEFGPSDPQDGAADGDRFTSMPLDDYMEFANSLELPQLRKHHAKLFQLVRKYQGLFSVASSISVEMNSNGALARIVEGVHKVIDVERVALLVLNRKRKMLCGVINSIDVELPMTCGIEGLVFSNGRTIAVDDVRADPRFDGRLDHLTSFTTRNLICLCVTDPKNRPVAILECANKATAFTSSDCVSLELIALVAGHTLHKLELFDKALTTGRRTSAILQVVKAVSEDSTDTYTMIHKVIQVAKAALNCDRLTLYLCDNVKRELVCCVCKDSSVERFSMSYDTGLAGYVATSGQLLRLENCYDDPRFNREIDSKSGYQTVSMLCAPVISADGETVAVVQGLNKSSWPIPDNYTGSVPKSSITTFDDSDVSLLTAFCAEIATSLRRSTLEMLYHKMYQEMNRTTKRRDSVAIMVSSLLGVHSNDKEARHGVGTKSWRISGLVATAASRLMQSITRRRQDDGHVKPTTAASTSSLPVANQVPKPSASLPPSPSVDDLRPWQEKQAGFDDFVFDVFVCTPSDLVHLVVHGFKHLGLLSLFSIADDIVVKFVDTVRLHYRDNPYHSWWHGADVFQHVFALLNRTHLLSMLQPNMVLAMLVAAVCHDIDHPGTDNAYEIATTSTLALKYNDISVLEQHHASETFRVLLLPGCNILAGMSKPAFQTVRKLIIDGILQTDMKCHFDLVHDLEDAVLRKQKDGDVFDVSNAAHVKWMTGTILHASDIGAQTYPVAVAGQWSQRLIEEFQLLGEKERMQGLPVAPFRDKLDSNKAVGRLQLNFINYIVSPLWHLLMELLPGASVLRPNLEANRAHFQQMILEADHPELTMSALRPLLSTSHSASNLSLLPLKRRRTKSIVTSSAKADKFLAQQLTHQLSMAIPAVDKAPESSPATEQPKQRQLRPSLSSGCLPHASKASLRDADFTNLARISSVSLTPMSASEVMSDQAPMAPLIDA</sequence>
<evidence type="ECO:0000256" key="5">
    <source>
        <dbReference type="PIRSR" id="PIRSR623088-2"/>
    </source>
</evidence>
<dbReference type="Pfam" id="PF00233">
    <property type="entry name" value="PDEase_I"/>
    <property type="match status" value="1"/>
</dbReference>
<dbReference type="GO" id="GO:0046872">
    <property type="term" value="F:metal ion binding"/>
    <property type="evidence" value="ECO:0007669"/>
    <property type="project" value="UniProtKB-KW"/>
</dbReference>
<evidence type="ECO:0000256" key="7">
    <source>
        <dbReference type="RuleBase" id="RU363067"/>
    </source>
</evidence>
<feature type="region of interest" description="Disordered" evidence="8">
    <location>
        <begin position="19"/>
        <end position="57"/>
    </location>
</feature>
<comment type="cofactor">
    <cofactor evidence="7">
        <name>a divalent metal cation</name>
        <dbReference type="ChEBI" id="CHEBI:60240"/>
    </cofactor>
    <text evidence="7">Binds 2 divalent metal cations per subunit. Site 1 may preferentially bind zinc ions, while site 2 has a preference for magnesium and/or manganese ions.</text>
</comment>
<dbReference type="GO" id="GO:0007165">
    <property type="term" value="P:signal transduction"/>
    <property type="evidence" value="ECO:0007669"/>
    <property type="project" value="InterPro"/>
</dbReference>
<dbReference type="AlphaFoldDB" id="A0A6G0WW28"/>
<feature type="region of interest" description="Disordered" evidence="8">
    <location>
        <begin position="1004"/>
        <end position="1031"/>
    </location>
</feature>
<dbReference type="Gene3D" id="1.10.1300.10">
    <property type="entry name" value="3'5'-cyclic nucleotide phosphodiesterase, catalytic domain"/>
    <property type="match status" value="1"/>
</dbReference>
<evidence type="ECO:0000256" key="2">
    <source>
        <dbReference type="ARBA" id="ARBA00022723"/>
    </source>
</evidence>
<feature type="binding site" evidence="5">
    <location>
        <position position="845"/>
    </location>
    <ligand>
        <name>AMP</name>
        <dbReference type="ChEBI" id="CHEBI:456215"/>
    </ligand>
</feature>
<dbReference type="EC" id="3.1.4.-" evidence="7"/>
<evidence type="ECO:0000256" key="1">
    <source>
        <dbReference type="ARBA" id="ARBA00022535"/>
    </source>
</evidence>
<accession>A0A6G0WW28</accession>
<dbReference type="EMBL" id="VJMJ01000140">
    <property type="protein sequence ID" value="KAF0731690.1"/>
    <property type="molecule type" value="Genomic_DNA"/>
</dbReference>
<evidence type="ECO:0000313" key="11">
    <source>
        <dbReference type="Proteomes" id="UP000481153"/>
    </source>
</evidence>
<feature type="domain" description="PDEase" evidence="9">
    <location>
        <begin position="611"/>
        <end position="941"/>
    </location>
</feature>
<evidence type="ECO:0000256" key="8">
    <source>
        <dbReference type="SAM" id="MobiDB-lite"/>
    </source>
</evidence>
<dbReference type="GO" id="GO:0004114">
    <property type="term" value="F:3',5'-cyclic-nucleotide phosphodiesterase activity"/>
    <property type="evidence" value="ECO:0007669"/>
    <property type="project" value="InterPro"/>
</dbReference>
<name>A0A6G0WW28_9STRA</name>
<dbReference type="InterPro" id="IPR003607">
    <property type="entry name" value="HD/PDEase_dom"/>
</dbReference>
<dbReference type="PROSITE" id="PS00126">
    <property type="entry name" value="PDEASE_I_1"/>
    <property type="match status" value="1"/>
</dbReference>
<comment type="caution">
    <text evidence="10">The sequence shown here is derived from an EMBL/GenBank/DDBJ whole genome shotgun (WGS) entry which is preliminary data.</text>
</comment>
<dbReference type="PRINTS" id="PR00387">
    <property type="entry name" value="PDIESTERASE1"/>
</dbReference>
<dbReference type="InterPro" id="IPR029016">
    <property type="entry name" value="GAF-like_dom_sf"/>
</dbReference>
<evidence type="ECO:0000313" key="10">
    <source>
        <dbReference type="EMBL" id="KAF0731690.1"/>
    </source>
</evidence>
<dbReference type="InterPro" id="IPR002073">
    <property type="entry name" value="PDEase_catalytic_dom"/>
</dbReference>
<feature type="compositionally biased region" description="Low complexity" evidence="8">
    <location>
        <begin position="19"/>
        <end position="30"/>
    </location>
</feature>
<dbReference type="InterPro" id="IPR023174">
    <property type="entry name" value="PDEase_CS"/>
</dbReference>
<reference evidence="10 11" key="1">
    <citation type="submission" date="2019-07" db="EMBL/GenBank/DDBJ databases">
        <title>Genomics analysis of Aphanomyces spp. identifies a new class of oomycete effector associated with host adaptation.</title>
        <authorList>
            <person name="Gaulin E."/>
        </authorList>
    </citation>
    <scope>NUCLEOTIDE SEQUENCE [LARGE SCALE GENOMIC DNA]</scope>
    <source>
        <strain evidence="10 11">ATCC 201684</strain>
    </source>
</reference>
<dbReference type="SMART" id="SM00065">
    <property type="entry name" value="GAF"/>
    <property type="match status" value="2"/>
</dbReference>
<protein>
    <recommendedName>
        <fullName evidence="7">Phosphodiesterase</fullName>
        <ecNumber evidence="7">3.1.4.-</ecNumber>
    </recommendedName>
</protein>
<feature type="binding site" evidence="5">
    <location>
        <position position="729"/>
    </location>
    <ligand>
        <name>AMP</name>
        <dbReference type="ChEBI" id="CHEBI:456215"/>
    </ligand>
</feature>
<dbReference type="InterPro" id="IPR003018">
    <property type="entry name" value="GAF"/>
</dbReference>
<keyword evidence="11" id="KW-1185">Reference proteome</keyword>
<feature type="binding site" evidence="5">
    <location>
        <begin position="688"/>
        <end position="692"/>
    </location>
    <ligand>
        <name>AMP</name>
        <dbReference type="ChEBI" id="CHEBI:456215"/>
    </ligand>
</feature>
<dbReference type="Pfam" id="PF01590">
    <property type="entry name" value="GAF"/>
    <property type="match status" value="2"/>
</dbReference>